<organism evidence="1 2">
    <name type="scientific">Neophaeococcomyces mojaviensis</name>
    <dbReference type="NCBI Taxonomy" id="3383035"/>
    <lineage>
        <taxon>Eukaryota</taxon>
        <taxon>Fungi</taxon>
        <taxon>Dikarya</taxon>
        <taxon>Ascomycota</taxon>
        <taxon>Pezizomycotina</taxon>
        <taxon>Eurotiomycetes</taxon>
        <taxon>Chaetothyriomycetidae</taxon>
        <taxon>Chaetothyriales</taxon>
        <taxon>Chaetothyriales incertae sedis</taxon>
        <taxon>Neophaeococcomyces</taxon>
    </lineage>
</organism>
<dbReference type="Proteomes" id="UP001172386">
    <property type="component" value="Unassembled WGS sequence"/>
</dbReference>
<name>A0ACC2ZRQ4_9EURO</name>
<proteinExistence type="predicted"/>
<reference evidence="1" key="1">
    <citation type="submission" date="2022-10" db="EMBL/GenBank/DDBJ databases">
        <title>Culturing micro-colonial fungi from biological soil crusts in the Mojave desert and describing Neophaeococcomyces mojavensis, and introducing the new genera and species Taxawa tesnikishii.</title>
        <authorList>
            <person name="Kurbessoian T."/>
            <person name="Stajich J.E."/>
        </authorList>
    </citation>
    <scope>NUCLEOTIDE SEQUENCE</scope>
    <source>
        <strain evidence="1">JES_112</strain>
    </source>
</reference>
<keyword evidence="1" id="KW-0808">Transferase</keyword>
<gene>
    <name evidence="1" type="primary">CLP1</name>
    <name evidence="1" type="ORF">H2198_010427</name>
</gene>
<dbReference type="EC" id="2.7.1.78" evidence="1"/>
<sequence length="535" mass="57326">MSIPGLGQDEPYEDTVQSQIGQLKVDTHEVQKEQEWRFEVAINRSIEVKILKGSAEIYGTELVVGHPYTFVATKAAVYTWTGCTIEVFYEPGAVVSEYIAEETIVNECVNTHLALETMRTKAERVLPENGTTPTNDIGPRVLILGPDNAGKTSLAKTLTSYAIRSNRSPVVVGLDPAEGILSLPGTLTATVFKTLIEVEADAGSGWGTSPMSGPNGEIPVKLPLVYYFGGTDPSEKDGKLYKSQTTRLALSVQGRMNSAGNQDVKSSGIIIDTPGTLVGGKQASTGYGLVAHIVSEFSINAIICLGSERLYSDMVRKFDRQPVSGANSGADLTVKEVISVVKLPKSGGVVDRDTAYMRAVAEAQIRAYFYGNPKVGANISLQPRQQQVDFDALPTVWRRISEHAMSYSDPYSTDQEDSFLPGGTDDSEYAPPGLSGLTGATSMVPLPANQLFEKLNSPVPALRNAVLAVMNCAPDPEPAVEQETLRDSSCMGFLYVADIDEARGKISLLSPVAGRVPNRALVWGEGLEGIMGVVG</sequence>
<comment type="caution">
    <text evidence="1">The sequence shown here is derived from an EMBL/GenBank/DDBJ whole genome shotgun (WGS) entry which is preliminary data.</text>
</comment>
<protein>
    <submittedName>
        <fullName evidence="1">Cleavage polyadenylation factor subunit clp1</fullName>
        <ecNumber evidence="1">2.7.1.78</ecNumber>
    </submittedName>
</protein>
<keyword evidence="2" id="KW-1185">Reference proteome</keyword>
<evidence type="ECO:0000313" key="1">
    <source>
        <dbReference type="EMBL" id="KAJ9650257.1"/>
    </source>
</evidence>
<evidence type="ECO:0000313" key="2">
    <source>
        <dbReference type="Proteomes" id="UP001172386"/>
    </source>
</evidence>
<accession>A0ACC2ZRQ4</accession>
<dbReference type="EMBL" id="JAPDRQ010000363">
    <property type="protein sequence ID" value="KAJ9650257.1"/>
    <property type="molecule type" value="Genomic_DNA"/>
</dbReference>